<dbReference type="EMBL" id="CP025299">
    <property type="protein sequence ID" value="AUG29568.1"/>
    <property type="molecule type" value="Genomic_DNA"/>
</dbReference>
<accession>A0A2K9DMH0</accession>
<proteinExistence type="predicted"/>
<gene>
    <name evidence="1" type="ORF">CXR34_08975</name>
</gene>
<sequence>MSVQTRIFTNHIVSQPGSPFQGALMLDDSGRGNLTLQADSGPVLTIDAVRLSAVIALLQECEEVRGLMTQTSTDLLIGEPDPTELL</sequence>
<dbReference type="Proteomes" id="UP000233276">
    <property type="component" value="Chromosome"/>
</dbReference>
<dbReference type="RefSeq" id="WP_016464967.1">
    <property type="nucleotide sequence ID" value="NZ_CP025299.1"/>
</dbReference>
<name>A0A2K9DMH0_9MICO</name>
<organism evidence="1 2">
    <name type="scientific">Microbacterium hominis</name>
    <dbReference type="NCBI Taxonomy" id="162426"/>
    <lineage>
        <taxon>Bacteria</taxon>
        <taxon>Bacillati</taxon>
        <taxon>Actinomycetota</taxon>
        <taxon>Actinomycetes</taxon>
        <taxon>Micrococcales</taxon>
        <taxon>Microbacteriaceae</taxon>
        <taxon>Microbacterium</taxon>
    </lineage>
</organism>
<evidence type="ECO:0000313" key="2">
    <source>
        <dbReference type="Proteomes" id="UP000233276"/>
    </source>
</evidence>
<dbReference type="KEGG" id="mhos:CXR34_08975"/>
<protein>
    <submittedName>
        <fullName evidence="1">Uncharacterized protein</fullName>
    </submittedName>
</protein>
<evidence type="ECO:0000313" key="1">
    <source>
        <dbReference type="EMBL" id="AUG29568.1"/>
    </source>
</evidence>
<dbReference type="AlphaFoldDB" id="A0A2K9DMH0"/>
<reference evidence="1 2" key="1">
    <citation type="submission" date="2017-12" db="EMBL/GenBank/DDBJ databases">
        <title>Isolation and characterization of estrogens degradatiion strain Microbacterium hominis SJTG1.</title>
        <authorList>
            <person name="Xiong W."/>
            <person name="Yin C."/>
            <person name="Zheng D."/>
            <person name="Liang R."/>
        </authorList>
    </citation>
    <scope>NUCLEOTIDE SEQUENCE [LARGE SCALE GENOMIC DNA]</scope>
    <source>
        <strain evidence="1 2">SJTG1</strain>
    </source>
</reference>